<dbReference type="InterPro" id="IPR025388">
    <property type="entry name" value="Alginate_export_dom"/>
</dbReference>
<evidence type="ECO:0000313" key="2">
    <source>
        <dbReference type="EMBL" id="SEM19223.1"/>
    </source>
</evidence>
<gene>
    <name evidence="2" type="ORF">SAMN04515666_108112</name>
</gene>
<dbReference type="InterPro" id="IPR053728">
    <property type="entry name" value="Alginate_Permeability_Chnl"/>
</dbReference>
<dbReference type="AlphaFoldDB" id="A0A1H7WCH8"/>
<name>A0A1H7WCH8_9HYPH</name>
<feature type="domain" description="Alginate export" evidence="1">
    <location>
        <begin position="88"/>
        <end position="470"/>
    </location>
</feature>
<proteinExistence type="predicted"/>
<organism evidence="2 3">
    <name type="scientific">Bosea lupini</name>
    <dbReference type="NCBI Taxonomy" id="1036779"/>
    <lineage>
        <taxon>Bacteria</taxon>
        <taxon>Pseudomonadati</taxon>
        <taxon>Pseudomonadota</taxon>
        <taxon>Alphaproteobacteria</taxon>
        <taxon>Hyphomicrobiales</taxon>
        <taxon>Boseaceae</taxon>
        <taxon>Bosea</taxon>
    </lineage>
</organism>
<dbReference type="EMBL" id="FOAN01000008">
    <property type="protein sequence ID" value="SEM19223.1"/>
    <property type="molecule type" value="Genomic_DNA"/>
</dbReference>
<reference evidence="3" key="1">
    <citation type="submission" date="2016-10" db="EMBL/GenBank/DDBJ databases">
        <authorList>
            <person name="Varghese N."/>
            <person name="Submissions S."/>
        </authorList>
    </citation>
    <scope>NUCLEOTIDE SEQUENCE [LARGE SCALE GENOMIC DNA]</scope>
    <source>
        <strain evidence="3">LMG 26383,CCUG 61248,R- 45681</strain>
    </source>
</reference>
<protein>
    <submittedName>
        <fullName evidence="2">Alginate export</fullName>
    </submittedName>
</protein>
<dbReference type="STRING" id="1036779.SAMN04515666_108112"/>
<dbReference type="Proteomes" id="UP000199664">
    <property type="component" value="Unassembled WGS sequence"/>
</dbReference>
<dbReference type="Gene3D" id="2.40.160.100">
    <property type="match status" value="1"/>
</dbReference>
<keyword evidence="3" id="KW-1185">Reference proteome</keyword>
<dbReference type="Pfam" id="PF13372">
    <property type="entry name" value="Alginate_exp"/>
    <property type="match status" value="1"/>
</dbReference>
<evidence type="ECO:0000259" key="1">
    <source>
        <dbReference type="Pfam" id="PF13372"/>
    </source>
</evidence>
<accession>A0A1H7WCH8</accession>
<dbReference type="OrthoDB" id="311329at2"/>
<evidence type="ECO:0000313" key="3">
    <source>
        <dbReference type="Proteomes" id="UP000199664"/>
    </source>
</evidence>
<sequence length="483" mass="53226">MSIRSALDAVRRLSSIGQRGIVLALGFVAAALLGAARAQAPTDIGRAPTLTIERYTEDWTHLADPGKRTGRWTERLKYIPLSADGSRYLTTGVEVRSRYEHYGNANWGGAPDDGYVWHRFMPYADLHFGDLRLFAQPIVSGISGVRRPRRPVDTTGADLLQAFAEVEFNIADAASLRLSAGRKLVSLGAGRLVDTRYGPGVPQAFDGFDAILTGTSRQLTALYFRPAENRLDDFDDRTSNQKALWGLYGTQWLSENRLTGLDLFYLGLRDRKAVYDQGAGKEVVHTFGTRIFGDTGSWYWNLEGGMQLGTFAGHRRAAWGAGAEFGYRFREAPLRPDLRLSADVISGDDDPADPELGTLNPYFPRGKYFTSQSPIGPRNLIHIRPSIMLHPFENVEVALSASAYWRQSTEDGIYAISGHLVRSGKDSAARFIGTQVELAVAWQATPELNLSASVGVFNPGTFIRQTGPAELIKLVGVMANYRF</sequence>
<dbReference type="RefSeq" id="WP_091839860.1">
    <property type="nucleotide sequence ID" value="NZ_FOAN01000008.1"/>
</dbReference>